<dbReference type="GeneID" id="81461706"/>
<reference evidence="1" key="1">
    <citation type="submission" date="2022-12" db="EMBL/GenBank/DDBJ databases">
        <authorList>
            <person name="Petersen C."/>
        </authorList>
    </citation>
    <scope>NUCLEOTIDE SEQUENCE</scope>
    <source>
        <strain evidence="1">IBT 3081</strain>
    </source>
</reference>
<gene>
    <name evidence="1" type="ORF">N7517_004793</name>
</gene>
<dbReference type="InterPro" id="IPR050587">
    <property type="entry name" value="GNT1/Glycosyltrans_8"/>
</dbReference>
<dbReference type="EMBL" id="JAPZBT010000002">
    <property type="protein sequence ID" value="KAJ5372787.1"/>
    <property type="molecule type" value="Genomic_DNA"/>
</dbReference>
<dbReference type="AlphaFoldDB" id="A0A9W9S671"/>
<evidence type="ECO:0000313" key="1">
    <source>
        <dbReference type="EMBL" id="KAJ5372787.1"/>
    </source>
</evidence>
<organism evidence="1 2">
    <name type="scientific">Penicillium concentricum</name>
    <dbReference type="NCBI Taxonomy" id="293559"/>
    <lineage>
        <taxon>Eukaryota</taxon>
        <taxon>Fungi</taxon>
        <taxon>Dikarya</taxon>
        <taxon>Ascomycota</taxon>
        <taxon>Pezizomycotina</taxon>
        <taxon>Eurotiomycetes</taxon>
        <taxon>Eurotiomycetidae</taxon>
        <taxon>Eurotiales</taxon>
        <taxon>Aspergillaceae</taxon>
        <taxon>Penicillium</taxon>
    </lineage>
</organism>
<sequence>MKPLLSSIGLLGGFVLFLSWLWHSYFSSSERSEAIRNQRIIYATYLSAPTDNKECFISEFYNTSDAYFDAARILTYQLLHAPETRTRLDIPFVVFVHQNVDREKRDRLQSDGAQVIEWSDFRVDWFRPTESRWVDALTKLRLWEMVQYDLIVFLDGDSVLTRCLDGLIITSSTWLETATQTSLSFNGVEIPLPETYIAAGLPQLRMNHSSHPSRVPEDYWDWNTLNAGFMILQPSLKMFHYFETLLAVENNFDTSIADQSVLNIALSRWGPTPWTTVDFSWNIQWPWPEDIKTGYAVLHEKWWAPVHWESREYLHSWYWRMRGYYATSGL</sequence>
<dbReference type="PANTHER" id="PTHR11183">
    <property type="entry name" value="GLYCOGENIN SUBFAMILY MEMBER"/>
    <property type="match status" value="1"/>
</dbReference>
<proteinExistence type="predicted"/>
<comment type="caution">
    <text evidence="1">The sequence shown here is derived from an EMBL/GenBank/DDBJ whole genome shotgun (WGS) entry which is preliminary data.</text>
</comment>
<protein>
    <submittedName>
        <fullName evidence="1">Uncharacterized protein</fullName>
    </submittedName>
</protein>
<keyword evidence="2" id="KW-1185">Reference proteome</keyword>
<accession>A0A9W9S671</accession>
<dbReference type="Gene3D" id="3.90.550.10">
    <property type="entry name" value="Spore Coat Polysaccharide Biosynthesis Protein SpsA, Chain A"/>
    <property type="match status" value="1"/>
</dbReference>
<dbReference type="OrthoDB" id="2014201at2759"/>
<reference evidence="1" key="2">
    <citation type="journal article" date="2023" name="IMA Fungus">
        <title>Comparative genomic study of the Penicillium genus elucidates a diverse pangenome and 15 lateral gene transfer events.</title>
        <authorList>
            <person name="Petersen C."/>
            <person name="Sorensen T."/>
            <person name="Nielsen M.R."/>
            <person name="Sondergaard T.E."/>
            <person name="Sorensen J.L."/>
            <person name="Fitzpatrick D.A."/>
            <person name="Frisvad J.C."/>
            <person name="Nielsen K.L."/>
        </authorList>
    </citation>
    <scope>NUCLEOTIDE SEQUENCE</scope>
    <source>
        <strain evidence="1">IBT 3081</strain>
    </source>
</reference>
<evidence type="ECO:0000313" key="2">
    <source>
        <dbReference type="Proteomes" id="UP001147752"/>
    </source>
</evidence>
<dbReference type="SUPFAM" id="SSF53448">
    <property type="entry name" value="Nucleotide-diphospho-sugar transferases"/>
    <property type="match status" value="1"/>
</dbReference>
<name>A0A9W9S671_9EURO</name>
<dbReference type="Proteomes" id="UP001147752">
    <property type="component" value="Unassembled WGS sequence"/>
</dbReference>
<dbReference type="InterPro" id="IPR029044">
    <property type="entry name" value="Nucleotide-diphossugar_trans"/>
</dbReference>
<dbReference type="RefSeq" id="XP_056578773.1">
    <property type="nucleotide sequence ID" value="XM_056722523.1"/>
</dbReference>